<dbReference type="AlphaFoldDB" id="A0A1B7MIQ5"/>
<dbReference type="EMBL" id="KV448997">
    <property type="protein sequence ID" value="OAX32476.1"/>
    <property type="molecule type" value="Genomic_DNA"/>
</dbReference>
<feature type="non-terminal residue" evidence="1">
    <location>
        <position position="1"/>
    </location>
</feature>
<protein>
    <submittedName>
        <fullName evidence="1">Uncharacterized protein</fullName>
    </submittedName>
</protein>
<organism evidence="1 2">
    <name type="scientific">Rhizopogon vinicolor AM-OR11-026</name>
    <dbReference type="NCBI Taxonomy" id="1314800"/>
    <lineage>
        <taxon>Eukaryota</taxon>
        <taxon>Fungi</taxon>
        <taxon>Dikarya</taxon>
        <taxon>Basidiomycota</taxon>
        <taxon>Agaricomycotina</taxon>
        <taxon>Agaricomycetes</taxon>
        <taxon>Agaricomycetidae</taxon>
        <taxon>Boletales</taxon>
        <taxon>Suillineae</taxon>
        <taxon>Rhizopogonaceae</taxon>
        <taxon>Rhizopogon</taxon>
    </lineage>
</organism>
<sequence length="95" mass="10968">IPKPKGEVGRPGRGGYNLEKALHWDAKRFMKFKEHVHRSIEKHCDTSRSKIHQDCVALDSVQKEAISYFPELNDYEDCWPVGDIIQMQLKNSSAK</sequence>
<keyword evidence="2" id="KW-1185">Reference proteome</keyword>
<dbReference type="InParanoid" id="A0A1B7MIQ5"/>
<feature type="non-terminal residue" evidence="1">
    <location>
        <position position="95"/>
    </location>
</feature>
<accession>A0A1B7MIQ5</accession>
<dbReference type="Proteomes" id="UP000092154">
    <property type="component" value="Unassembled WGS sequence"/>
</dbReference>
<evidence type="ECO:0000313" key="1">
    <source>
        <dbReference type="EMBL" id="OAX32476.1"/>
    </source>
</evidence>
<dbReference type="STRING" id="1314800.A0A1B7MIQ5"/>
<reference evidence="1 2" key="1">
    <citation type="submission" date="2016-06" db="EMBL/GenBank/DDBJ databases">
        <title>Comparative genomics of the ectomycorrhizal sister species Rhizopogon vinicolor and Rhizopogon vesiculosus (Basidiomycota: Boletales) reveals a divergence of the mating type B locus.</title>
        <authorList>
            <consortium name="DOE Joint Genome Institute"/>
            <person name="Mujic A.B."/>
            <person name="Kuo A."/>
            <person name="Tritt A."/>
            <person name="Lipzen A."/>
            <person name="Chen C."/>
            <person name="Johnson J."/>
            <person name="Sharma A."/>
            <person name="Barry K."/>
            <person name="Grigoriev I.V."/>
            <person name="Spatafora J.W."/>
        </authorList>
    </citation>
    <scope>NUCLEOTIDE SEQUENCE [LARGE SCALE GENOMIC DNA]</scope>
    <source>
        <strain evidence="1 2">AM-OR11-026</strain>
    </source>
</reference>
<evidence type="ECO:0000313" key="2">
    <source>
        <dbReference type="Proteomes" id="UP000092154"/>
    </source>
</evidence>
<proteinExistence type="predicted"/>
<name>A0A1B7MIQ5_9AGAM</name>
<dbReference type="OrthoDB" id="2660310at2759"/>
<gene>
    <name evidence="1" type="ORF">K503DRAFT_654098</name>
</gene>